<feature type="domain" description="4'-phosphopantetheinyl transferase N-terminal" evidence="4">
    <location>
        <begin position="46"/>
        <end position="124"/>
    </location>
</feature>
<dbReference type="GO" id="GO:0005829">
    <property type="term" value="C:cytosol"/>
    <property type="evidence" value="ECO:0007669"/>
    <property type="project" value="TreeGrafter"/>
</dbReference>
<dbReference type="InterPro" id="IPR050559">
    <property type="entry name" value="P-Pant_transferase_sf"/>
</dbReference>
<evidence type="ECO:0000256" key="2">
    <source>
        <dbReference type="ARBA" id="ARBA00022679"/>
    </source>
</evidence>
<proteinExistence type="inferred from homology"/>
<sequence length="248" mass="28213">MQSATVSCSTITDPDWLNWSDCLFTEKVAVFRLKLADDAIIPPYLYAWLQPDERERAARYRRREDQNRFVFGRVMTKVVVSKFTHLDSADIRLVPGVNSKPELVGIPDFQINLSHSGSWIVLAISSESVGIDIEKIASDFPFEDIVSNSFSEREQHYIETSRNPRAAFYRLWTRKEALSKATAKGMDDDFSLIPSLDGNHCIETSIIGGDGFWAVTSFIIADDYPATVAHRPIVEIPKFYTIESYQFE</sequence>
<keyword evidence="6" id="KW-1185">Reference proteome</keyword>
<dbReference type="InterPro" id="IPR037143">
    <property type="entry name" value="4-PPantetheinyl_Trfase_dom_sf"/>
</dbReference>
<dbReference type="Pfam" id="PF22624">
    <property type="entry name" value="AASDHPPT_N"/>
    <property type="match status" value="1"/>
</dbReference>
<dbReference type="SUPFAM" id="SSF56214">
    <property type="entry name" value="4'-phosphopantetheinyl transferase"/>
    <property type="match status" value="2"/>
</dbReference>
<dbReference type="InterPro" id="IPR055066">
    <property type="entry name" value="AASDHPPT_N"/>
</dbReference>
<comment type="similarity">
    <text evidence="1">Belongs to the P-Pant transferase superfamily. Gsp/Sfp/HetI/AcpT family.</text>
</comment>
<dbReference type="PANTHER" id="PTHR12215:SF10">
    <property type="entry name" value="L-AMINOADIPATE-SEMIALDEHYDE DEHYDROGENASE-PHOSPHOPANTETHEINYL TRANSFERASE"/>
    <property type="match status" value="1"/>
</dbReference>
<evidence type="ECO:0000313" key="6">
    <source>
        <dbReference type="Proteomes" id="UP000501802"/>
    </source>
</evidence>
<gene>
    <name evidence="5" type="ORF">G8759_02065</name>
</gene>
<dbReference type="PANTHER" id="PTHR12215">
    <property type="entry name" value="PHOSPHOPANTETHEINE TRANSFERASE"/>
    <property type="match status" value="1"/>
</dbReference>
<feature type="domain" description="4'-phosphopantetheinyl transferase" evidence="3">
    <location>
        <begin position="128"/>
        <end position="229"/>
    </location>
</feature>
<dbReference type="Gene3D" id="3.90.470.20">
    <property type="entry name" value="4'-phosphopantetheinyl transferase domain"/>
    <property type="match status" value="2"/>
</dbReference>
<dbReference type="KEGG" id="spib:G8759_02065"/>
<dbReference type="InterPro" id="IPR008278">
    <property type="entry name" value="4-PPantetheinyl_Trfase_dom"/>
</dbReference>
<dbReference type="Pfam" id="PF01648">
    <property type="entry name" value="ACPS"/>
    <property type="match status" value="1"/>
</dbReference>
<dbReference type="GO" id="GO:0019878">
    <property type="term" value="P:lysine biosynthetic process via aminoadipic acid"/>
    <property type="evidence" value="ECO:0007669"/>
    <property type="project" value="TreeGrafter"/>
</dbReference>
<dbReference type="RefSeq" id="WP_167204752.1">
    <property type="nucleotide sequence ID" value="NZ_CP050063.1"/>
</dbReference>
<evidence type="ECO:0000259" key="4">
    <source>
        <dbReference type="Pfam" id="PF22624"/>
    </source>
</evidence>
<dbReference type="GO" id="GO:0000287">
    <property type="term" value="F:magnesium ion binding"/>
    <property type="evidence" value="ECO:0007669"/>
    <property type="project" value="InterPro"/>
</dbReference>
<dbReference type="GO" id="GO:0008897">
    <property type="term" value="F:holo-[acyl-carrier-protein] synthase activity"/>
    <property type="evidence" value="ECO:0007669"/>
    <property type="project" value="InterPro"/>
</dbReference>
<protein>
    <submittedName>
        <fullName evidence="5">4'-phosphopantetheinyl transferase superfamily protein</fullName>
    </submittedName>
</protein>
<keyword evidence="2 5" id="KW-0808">Transferase</keyword>
<reference evidence="5 6" key="1">
    <citation type="submission" date="2020-03" db="EMBL/GenBank/DDBJ databases">
        <authorList>
            <person name="Kim M.K."/>
        </authorList>
    </citation>
    <scope>NUCLEOTIDE SEQUENCE [LARGE SCALE GENOMIC DNA]</scope>
    <source>
        <strain evidence="5 6">BT328</strain>
    </source>
</reference>
<dbReference type="AlphaFoldDB" id="A0A6G9AGA2"/>
<evidence type="ECO:0000256" key="1">
    <source>
        <dbReference type="ARBA" id="ARBA00010990"/>
    </source>
</evidence>
<accession>A0A6G9AGA2</accession>
<evidence type="ECO:0000313" key="5">
    <source>
        <dbReference type="EMBL" id="QIP11502.1"/>
    </source>
</evidence>
<evidence type="ECO:0000259" key="3">
    <source>
        <dbReference type="Pfam" id="PF01648"/>
    </source>
</evidence>
<name>A0A6G9AGA2_9BACT</name>
<dbReference type="Proteomes" id="UP000501802">
    <property type="component" value="Chromosome"/>
</dbReference>
<dbReference type="EMBL" id="CP050063">
    <property type="protein sequence ID" value="QIP11502.1"/>
    <property type="molecule type" value="Genomic_DNA"/>
</dbReference>
<organism evidence="5 6">
    <name type="scientific">Spirosoma aureum</name>
    <dbReference type="NCBI Taxonomy" id="2692134"/>
    <lineage>
        <taxon>Bacteria</taxon>
        <taxon>Pseudomonadati</taxon>
        <taxon>Bacteroidota</taxon>
        <taxon>Cytophagia</taxon>
        <taxon>Cytophagales</taxon>
        <taxon>Cytophagaceae</taxon>
        <taxon>Spirosoma</taxon>
    </lineage>
</organism>